<dbReference type="FunFam" id="3.30.559.30:FF:000001">
    <property type="entry name" value="Non-ribosomal peptide synthetase"/>
    <property type="match status" value="1"/>
</dbReference>
<dbReference type="PANTHER" id="PTHR45398">
    <property type="match status" value="1"/>
</dbReference>
<evidence type="ECO:0000256" key="3">
    <source>
        <dbReference type="ARBA" id="ARBA00022450"/>
    </source>
</evidence>
<proteinExistence type="inferred from homology"/>
<dbReference type="InterPro" id="IPR036736">
    <property type="entry name" value="ACP-like_sf"/>
</dbReference>
<dbReference type="InterPro" id="IPR045851">
    <property type="entry name" value="AMP-bd_C_sf"/>
</dbReference>
<dbReference type="InterPro" id="IPR001242">
    <property type="entry name" value="Condensation_dom"/>
</dbReference>
<dbReference type="GO" id="GO:0003824">
    <property type="term" value="F:catalytic activity"/>
    <property type="evidence" value="ECO:0007669"/>
    <property type="project" value="InterPro"/>
</dbReference>
<evidence type="ECO:0000259" key="5">
    <source>
        <dbReference type="PROSITE" id="PS50075"/>
    </source>
</evidence>
<dbReference type="SUPFAM" id="SSF47336">
    <property type="entry name" value="ACP-like"/>
    <property type="match status" value="1"/>
</dbReference>
<dbReference type="AlphaFoldDB" id="A0A7W2QBP8"/>
<dbReference type="GO" id="GO:0044550">
    <property type="term" value="P:secondary metabolite biosynthetic process"/>
    <property type="evidence" value="ECO:0007669"/>
    <property type="project" value="UniProtKB-ARBA"/>
</dbReference>
<keyword evidence="3" id="KW-0596">Phosphopantetheine</keyword>
<dbReference type="Pfam" id="PF00668">
    <property type="entry name" value="Condensation"/>
    <property type="match status" value="1"/>
</dbReference>
<organism evidence="6 7">
    <name type="scientific">Pseudomonas juntendi</name>
    <dbReference type="NCBI Taxonomy" id="2666183"/>
    <lineage>
        <taxon>Bacteria</taxon>
        <taxon>Pseudomonadati</taxon>
        <taxon>Pseudomonadota</taxon>
        <taxon>Gammaproteobacteria</taxon>
        <taxon>Pseudomonadales</taxon>
        <taxon>Pseudomonadaceae</taxon>
        <taxon>Pseudomonas</taxon>
    </lineage>
</organism>
<evidence type="ECO:0000313" key="7">
    <source>
        <dbReference type="Proteomes" id="UP000545074"/>
    </source>
</evidence>
<feature type="non-terminal residue" evidence="6">
    <location>
        <position position="748"/>
    </location>
</feature>
<dbReference type="FunFam" id="3.30.559.10:FF:000012">
    <property type="entry name" value="Non-ribosomal peptide synthetase"/>
    <property type="match status" value="1"/>
</dbReference>
<protein>
    <submittedName>
        <fullName evidence="6">AMP-binding protein</fullName>
    </submittedName>
</protein>
<dbReference type="SUPFAM" id="SSF52777">
    <property type="entry name" value="CoA-dependent acyltransferases"/>
    <property type="match status" value="2"/>
</dbReference>
<feature type="non-terminal residue" evidence="6">
    <location>
        <position position="1"/>
    </location>
</feature>
<dbReference type="Pfam" id="PF00550">
    <property type="entry name" value="PP-binding"/>
    <property type="match status" value="1"/>
</dbReference>
<dbReference type="Gene3D" id="2.30.38.10">
    <property type="entry name" value="Luciferase, Domain 3"/>
    <property type="match status" value="1"/>
</dbReference>
<dbReference type="FunFam" id="3.30.300.30:FF:000010">
    <property type="entry name" value="Enterobactin synthetase component F"/>
    <property type="match status" value="1"/>
</dbReference>
<evidence type="ECO:0000256" key="4">
    <source>
        <dbReference type="ARBA" id="ARBA00022553"/>
    </source>
</evidence>
<feature type="domain" description="Carrier" evidence="5">
    <location>
        <begin position="183"/>
        <end position="257"/>
    </location>
</feature>
<dbReference type="Gene3D" id="3.30.559.10">
    <property type="entry name" value="Chloramphenicol acetyltransferase-like domain"/>
    <property type="match status" value="1"/>
</dbReference>
<dbReference type="InterPro" id="IPR009081">
    <property type="entry name" value="PP-bd_ACP"/>
</dbReference>
<dbReference type="FunFam" id="2.30.38.10:FF:000001">
    <property type="entry name" value="Non-ribosomal peptide synthetase PvdI"/>
    <property type="match status" value="1"/>
</dbReference>
<dbReference type="InterPro" id="IPR025110">
    <property type="entry name" value="AMP-bd_C"/>
</dbReference>
<comment type="caution">
    <text evidence="6">The sequence shown here is derived from an EMBL/GenBank/DDBJ whole genome shotgun (WGS) entry which is preliminary data.</text>
</comment>
<dbReference type="SUPFAM" id="SSF56801">
    <property type="entry name" value="Acetyl-CoA synthetase-like"/>
    <property type="match status" value="2"/>
</dbReference>
<reference evidence="6 7" key="1">
    <citation type="submission" date="2020-07" db="EMBL/GenBank/DDBJ databases">
        <title>Diversity of carbapenemase encoding genes among Pseudomonas putida group clinical isolates in a tertiary Brazilian hospital.</title>
        <authorList>
            <person name="Alberto-Lei F."/>
            <person name="Nodari C.S."/>
            <person name="Streling A.P."/>
            <person name="Paulino J.T."/>
            <person name="Bessa-Neto F.O."/>
            <person name="Cayo R."/>
            <person name="Gales A.C."/>
        </authorList>
    </citation>
    <scope>NUCLEOTIDE SEQUENCE [LARGE SCALE GENOMIC DNA]</scope>
    <source>
        <strain evidence="6 7">12815</strain>
    </source>
</reference>
<dbReference type="Gene3D" id="1.10.1200.10">
    <property type="entry name" value="ACP-like"/>
    <property type="match status" value="1"/>
</dbReference>
<dbReference type="Pfam" id="PF13193">
    <property type="entry name" value="AMP-binding_C"/>
    <property type="match status" value="1"/>
</dbReference>
<accession>A0A7W2QBP8</accession>
<evidence type="ECO:0000256" key="2">
    <source>
        <dbReference type="ARBA" id="ARBA00006432"/>
    </source>
</evidence>
<sequence>ANLACYILDAELQPVPVGVLGELYLAGAGLARGYHRRPGLTAERFAVSPYGNGERMYRTGDLARYRADGVIEYAGRIDHQVKLRGLRIELGEIEARLLEHDLVREAVVTVPDGKQLVGYVVLASEAADWQAQLAEHLRCGLPDYMVPNQWLALDSLPLSPNGKLDRKALPAVDAAQSQRAYVAPQSELEQQVAAIWAQVLGLERVGLADNFFELGGHSLLATQVFSRLRALGIDAPLKVLFEHASLQSFVASLPAPSLAARAPAIRPTPRDAALPVSYAQQRQWFLWQLEPHSSAYHIPMVLRLNGSLDRAALQHSFDALVERHETLRTRFVESDQGIVQVIERSAARVIAHERLADEATLGARVAEEIRQPFDLARGPLLRARLLELAADDQVLVLTQHHIVSDAASMQLMVGELIDGYTRYREGDAAPLPALALQYADYARWQREWMEAGERERQLAYWVGQLGSEQDVLALPLDRPRPAEQSYRGAQLDLAVPSALKDGLEALARRQGATLFMVLLASFQALLHRYSGQRDIRVGVPVANRNRVETEGLIGFFVNTLVLRADIDPRQPFGVLLQQVRQAALGAQAHQDLPFEQLVDALAPTRSLSHSPLFQVMFNHQAAALAPVRAVPGLAVQAMAWDNDTTQFDLSLDTCETAEGLSASLIYATDLFDHATIVRLGEHWLNLLQAIVEQPHQPVAELPLLVAAERERTLVTWNATAEQYPLQQSIQQLIEAQVQRTPDAPALAF</sequence>
<dbReference type="Gene3D" id="3.30.300.30">
    <property type="match status" value="1"/>
</dbReference>
<dbReference type="RefSeq" id="WP_182390583.1">
    <property type="nucleotide sequence ID" value="NZ_JACGCX010000044.1"/>
</dbReference>
<evidence type="ECO:0000256" key="1">
    <source>
        <dbReference type="ARBA" id="ARBA00001957"/>
    </source>
</evidence>
<keyword evidence="4" id="KW-0597">Phosphoprotein</keyword>
<dbReference type="CDD" id="cd19531">
    <property type="entry name" value="LCL_NRPS-like"/>
    <property type="match status" value="1"/>
</dbReference>
<dbReference type="Proteomes" id="UP000545074">
    <property type="component" value="Unassembled WGS sequence"/>
</dbReference>
<dbReference type="Gene3D" id="3.30.559.30">
    <property type="entry name" value="Nonribosomal peptide synthetase, condensation domain"/>
    <property type="match status" value="1"/>
</dbReference>
<dbReference type="PANTHER" id="PTHR45398:SF1">
    <property type="entry name" value="ENZYME, PUTATIVE (JCVI)-RELATED"/>
    <property type="match status" value="1"/>
</dbReference>
<dbReference type="InterPro" id="IPR023213">
    <property type="entry name" value="CAT-like_dom_sf"/>
</dbReference>
<dbReference type="EMBL" id="JACGCX010000044">
    <property type="protein sequence ID" value="MBA6100574.1"/>
    <property type="molecule type" value="Genomic_DNA"/>
</dbReference>
<dbReference type="PROSITE" id="PS50075">
    <property type="entry name" value="CARRIER"/>
    <property type="match status" value="1"/>
</dbReference>
<gene>
    <name evidence="6" type="ORF">H4C80_26175</name>
</gene>
<comment type="similarity">
    <text evidence="2">Belongs to the ATP-dependent AMP-binding enzyme family.</text>
</comment>
<comment type="cofactor">
    <cofactor evidence="1">
        <name>pantetheine 4'-phosphate</name>
        <dbReference type="ChEBI" id="CHEBI:47942"/>
    </cofactor>
</comment>
<dbReference type="FunFam" id="1.10.1200.10:FF:000005">
    <property type="entry name" value="Nonribosomal peptide synthetase 1"/>
    <property type="match status" value="1"/>
</dbReference>
<evidence type="ECO:0000313" key="6">
    <source>
        <dbReference type="EMBL" id="MBA6100574.1"/>
    </source>
</evidence>
<name>A0A7W2QBP8_9PSED</name>